<comment type="similarity">
    <text evidence="1">Belongs to the cytochrome P450 family.</text>
</comment>
<dbReference type="Proteomes" id="UP001360953">
    <property type="component" value="Unassembled WGS sequence"/>
</dbReference>
<evidence type="ECO:0000313" key="6">
    <source>
        <dbReference type="Proteomes" id="UP001360953"/>
    </source>
</evidence>
<dbReference type="CDD" id="cd11065">
    <property type="entry name" value="CYP64-like"/>
    <property type="match status" value="1"/>
</dbReference>
<proteinExistence type="inferred from homology"/>
<sequence length="555" mass="62068">MATALSDALGELGLVLRQHPFATLAGLALVLLAADYGRMLWLRAKMPPGPLPWPIVGNTFSLPDNKPWIFFEKLAKQYQAPMVTFWIGRNPTIWICNAQAASDLLDKRAGTYSSRPRMVVFAECGPGQANLVNMYTFTAAQRERWRIHRKVTHAGVGVQQVRRYRSFQDNENRVVARDLLAAPHKFAEHFERYATSVVSIVAFGRRVARDDDPIITEVIAAMQLAAILNVPDKTFPMLMETFPILAKFPPEIAPWKRGLGARRKGGNHTFFYSLAKEALETPGHDECYAKQLFAAAPKHGLSPEEISSLAGNLFGAGSDTSSSTLITFVLACCAFPDVLPPAWEELDRVVGSHRSPSFDDQADLPYVNAFVKEVFRWRSVAIIGGQPHAPVQDDVYRGWLIPKGTWVQGNVWAIHRDPEYFPDPDRFNPERFLNGGLKTAKPFPAERGYMTFGWGRRVCSGQALAEQGTFLSIARLLWGFRIEKARDASGREIPVDIFAYTDGLNMRPQPFKCSITPRSEEIRQTIEREGKQALEDLAEYEGSTSYTLSLFASKS</sequence>
<accession>A0ABR1MAC2</accession>
<dbReference type="PANTHER" id="PTHR46300:SF4">
    <property type="entry name" value="CYTOCHROME P450 98A3"/>
    <property type="match status" value="1"/>
</dbReference>
<keyword evidence="3" id="KW-0560">Oxidoreductase</keyword>
<protein>
    <submittedName>
        <fullName evidence="5">Cytochrome P450</fullName>
    </submittedName>
</protein>
<dbReference type="PANTHER" id="PTHR46300">
    <property type="entry name" value="P450, PUTATIVE (EUROFUNG)-RELATED-RELATED"/>
    <property type="match status" value="1"/>
</dbReference>
<dbReference type="InterPro" id="IPR050364">
    <property type="entry name" value="Cytochrome_P450_fung"/>
</dbReference>
<gene>
    <name evidence="5" type="ORF">J3D65DRAFT_546084</name>
</gene>
<reference evidence="5 6" key="1">
    <citation type="submission" date="2024-04" db="EMBL/GenBank/DDBJ databases">
        <title>Phyllosticta paracitricarpa is synonymous to the EU quarantine fungus P. citricarpa based on phylogenomic analyses.</title>
        <authorList>
            <consortium name="Lawrence Berkeley National Laboratory"/>
            <person name="Van ingen-buijs V.A."/>
            <person name="Van westerhoven A.C."/>
            <person name="Haridas S."/>
            <person name="Skiadas P."/>
            <person name="Martin F."/>
            <person name="Groenewald J.Z."/>
            <person name="Crous P.W."/>
            <person name="Seidl M.F."/>
        </authorList>
    </citation>
    <scope>NUCLEOTIDE SEQUENCE [LARGE SCALE GENOMIC DNA]</scope>
    <source>
        <strain evidence="5 6">CPC 17464</strain>
    </source>
</reference>
<keyword evidence="4" id="KW-0408">Iron</keyword>
<organism evidence="5 6">
    <name type="scientific">Phyllosticta citribraziliensis</name>
    <dbReference type="NCBI Taxonomy" id="989973"/>
    <lineage>
        <taxon>Eukaryota</taxon>
        <taxon>Fungi</taxon>
        <taxon>Dikarya</taxon>
        <taxon>Ascomycota</taxon>
        <taxon>Pezizomycotina</taxon>
        <taxon>Dothideomycetes</taxon>
        <taxon>Dothideomycetes incertae sedis</taxon>
        <taxon>Botryosphaeriales</taxon>
        <taxon>Phyllostictaceae</taxon>
        <taxon>Phyllosticta</taxon>
    </lineage>
</organism>
<dbReference type="Gene3D" id="1.10.630.10">
    <property type="entry name" value="Cytochrome P450"/>
    <property type="match status" value="1"/>
</dbReference>
<keyword evidence="6" id="KW-1185">Reference proteome</keyword>
<evidence type="ECO:0000256" key="3">
    <source>
        <dbReference type="ARBA" id="ARBA00023002"/>
    </source>
</evidence>
<dbReference type="RefSeq" id="XP_066660063.1">
    <property type="nucleotide sequence ID" value="XM_066796802.1"/>
</dbReference>
<evidence type="ECO:0000256" key="2">
    <source>
        <dbReference type="ARBA" id="ARBA00022723"/>
    </source>
</evidence>
<dbReference type="InterPro" id="IPR002401">
    <property type="entry name" value="Cyt_P450_E_grp-I"/>
</dbReference>
<name>A0ABR1MAC2_9PEZI</name>
<dbReference type="PRINTS" id="PR00463">
    <property type="entry name" value="EP450I"/>
</dbReference>
<dbReference type="InterPro" id="IPR036396">
    <property type="entry name" value="Cyt_P450_sf"/>
</dbReference>
<comment type="caution">
    <text evidence="5">The sequence shown here is derived from an EMBL/GenBank/DDBJ whole genome shotgun (WGS) entry which is preliminary data.</text>
</comment>
<dbReference type="SUPFAM" id="SSF48264">
    <property type="entry name" value="Cytochrome P450"/>
    <property type="match status" value="1"/>
</dbReference>
<dbReference type="Pfam" id="PF00067">
    <property type="entry name" value="p450"/>
    <property type="match status" value="1"/>
</dbReference>
<keyword evidence="2" id="KW-0479">Metal-binding</keyword>
<dbReference type="PRINTS" id="PR00385">
    <property type="entry name" value="P450"/>
</dbReference>
<dbReference type="GeneID" id="92029708"/>
<dbReference type="InterPro" id="IPR001128">
    <property type="entry name" value="Cyt_P450"/>
</dbReference>
<evidence type="ECO:0000256" key="4">
    <source>
        <dbReference type="ARBA" id="ARBA00023004"/>
    </source>
</evidence>
<evidence type="ECO:0000256" key="1">
    <source>
        <dbReference type="ARBA" id="ARBA00010617"/>
    </source>
</evidence>
<evidence type="ECO:0000313" key="5">
    <source>
        <dbReference type="EMBL" id="KAK7544828.1"/>
    </source>
</evidence>
<dbReference type="EMBL" id="JBBPEH010000001">
    <property type="protein sequence ID" value="KAK7544828.1"/>
    <property type="molecule type" value="Genomic_DNA"/>
</dbReference>